<sequence length="280" mass="28996">MAMINPSECLWTSSTEGSPPAPMTEMPTLHSQVSREQLAQTPQSSSGTMNTSQQTRKWPSFSMRRSGRLSSTSSALTGTSTTPTSTHGPRSIAGSGGGKSKPTTLTGGGGTDGLGGSLLRSFSAERHRVVSPTPACTVDPATPTNAPVGSPHKPFVVRSASSPHRKESDDGGRCAPSLAAVDRVDSVESTGYDAHRNSVGFQKTKKVFTNLFFGKHSKKCRSPATTPTSGGSGASQHSVLPSSTPSVPSPSICPQPRIDSLPPPHPTVSTTTLTNASDTL</sequence>
<feature type="region of interest" description="Disordered" evidence="1">
    <location>
        <begin position="1"/>
        <end position="177"/>
    </location>
</feature>
<evidence type="ECO:0000313" key="4">
    <source>
        <dbReference type="WBParaSite" id="TASK_0000580101-mRNA-1"/>
    </source>
</evidence>
<proteinExistence type="predicted"/>
<feature type="compositionally biased region" description="Low complexity" evidence="1">
    <location>
        <begin position="62"/>
        <end position="91"/>
    </location>
</feature>
<dbReference type="EMBL" id="UYRS01018443">
    <property type="protein sequence ID" value="VDK35646.1"/>
    <property type="molecule type" value="Genomic_DNA"/>
</dbReference>
<gene>
    <name evidence="2" type="ORF">TASK_LOCUS5802</name>
</gene>
<name>A0A0R3W6H7_TAEAS</name>
<accession>A0A0R3W6H7</accession>
<feature type="compositionally biased region" description="Gly residues" evidence="1">
    <location>
        <begin position="106"/>
        <end position="116"/>
    </location>
</feature>
<evidence type="ECO:0000256" key="1">
    <source>
        <dbReference type="SAM" id="MobiDB-lite"/>
    </source>
</evidence>
<feature type="compositionally biased region" description="Polar residues" evidence="1">
    <location>
        <begin position="267"/>
        <end position="280"/>
    </location>
</feature>
<dbReference type="OrthoDB" id="6286819at2759"/>
<feature type="compositionally biased region" description="Polar residues" evidence="1">
    <location>
        <begin position="223"/>
        <end position="237"/>
    </location>
</feature>
<dbReference type="AlphaFoldDB" id="A0A0R3W6H7"/>
<feature type="compositionally biased region" description="Polar residues" evidence="1">
    <location>
        <begin position="29"/>
        <end position="57"/>
    </location>
</feature>
<evidence type="ECO:0000313" key="3">
    <source>
        <dbReference type="Proteomes" id="UP000282613"/>
    </source>
</evidence>
<feature type="region of interest" description="Disordered" evidence="1">
    <location>
        <begin position="217"/>
        <end position="280"/>
    </location>
</feature>
<reference evidence="4" key="1">
    <citation type="submission" date="2017-02" db="UniProtKB">
        <authorList>
            <consortium name="WormBaseParasite"/>
        </authorList>
    </citation>
    <scope>IDENTIFICATION</scope>
</reference>
<keyword evidence="3" id="KW-1185">Reference proteome</keyword>
<reference evidence="2 3" key="2">
    <citation type="submission" date="2018-11" db="EMBL/GenBank/DDBJ databases">
        <authorList>
            <consortium name="Pathogen Informatics"/>
        </authorList>
    </citation>
    <scope>NUCLEOTIDE SEQUENCE [LARGE SCALE GENOMIC DNA]</scope>
</reference>
<protein>
    <submittedName>
        <fullName evidence="4">SH2 domain-containing protein</fullName>
    </submittedName>
</protein>
<dbReference type="WBParaSite" id="TASK_0000580101-mRNA-1">
    <property type="protein sequence ID" value="TASK_0000580101-mRNA-1"/>
    <property type="gene ID" value="TASK_0000580101"/>
</dbReference>
<evidence type="ECO:0000313" key="2">
    <source>
        <dbReference type="EMBL" id="VDK35646.1"/>
    </source>
</evidence>
<dbReference type="Proteomes" id="UP000282613">
    <property type="component" value="Unassembled WGS sequence"/>
</dbReference>
<organism evidence="4">
    <name type="scientific">Taenia asiatica</name>
    <name type="common">Asian tapeworm</name>
    <dbReference type="NCBI Taxonomy" id="60517"/>
    <lineage>
        <taxon>Eukaryota</taxon>
        <taxon>Metazoa</taxon>
        <taxon>Spiralia</taxon>
        <taxon>Lophotrochozoa</taxon>
        <taxon>Platyhelminthes</taxon>
        <taxon>Cestoda</taxon>
        <taxon>Eucestoda</taxon>
        <taxon>Cyclophyllidea</taxon>
        <taxon>Taeniidae</taxon>
        <taxon>Taenia</taxon>
    </lineage>
</organism>